<feature type="transmembrane region" description="Helical" evidence="1">
    <location>
        <begin position="51"/>
        <end position="70"/>
    </location>
</feature>
<keyword evidence="1" id="KW-0812">Transmembrane</keyword>
<dbReference type="Proteomes" id="UP000199497">
    <property type="component" value="Unassembled WGS sequence"/>
</dbReference>
<dbReference type="STRING" id="405564.SAMN04487905_102147"/>
<reference evidence="3" key="1">
    <citation type="submission" date="2016-10" db="EMBL/GenBank/DDBJ databases">
        <authorList>
            <person name="Varghese N."/>
            <person name="Submissions S."/>
        </authorList>
    </citation>
    <scope>NUCLEOTIDE SEQUENCE [LARGE SCALE GENOMIC DNA]</scope>
    <source>
        <strain evidence="3">DSM 46732</strain>
    </source>
</reference>
<name>A0A1H0QBV9_9ACTN</name>
<gene>
    <name evidence="2" type="ORF">SAMN04487905_102147</name>
</gene>
<feature type="transmembrane region" description="Helical" evidence="1">
    <location>
        <begin position="6"/>
        <end position="30"/>
    </location>
</feature>
<sequence>MGTVIDVIAFVVTLVALLAAVGHAGYLALLSSAARKRPGGEPAARFARRRAPVAGTALGLGLLAMLLSLGGVGTDVFAILLGGGVGLGSLKALGSTRSDFRGGRY</sequence>
<keyword evidence="3" id="KW-1185">Reference proteome</keyword>
<organism evidence="2 3">
    <name type="scientific">Actinopolyspora xinjiangensis</name>
    <dbReference type="NCBI Taxonomy" id="405564"/>
    <lineage>
        <taxon>Bacteria</taxon>
        <taxon>Bacillati</taxon>
        <taxon>Actinomycetota</taxon>
        <taxon>Actinomycetes</taxon>
        <taxon>Actinopolysporales</taxon>
        <taxon>Actinopolysporaceae</taxon>
        <taxon>Actinopolyspora</taxon>
    </lineage>
</organism>
<evidence type="ECO:0000256" key="1">
    <source>
        <dbReference type="SAM" id="Phobius"/>
    </source>
</evidence>
<evidence type="ECO:0000313" key="3">
    <source>
        <dbReference type="Proteomes" id="UP000199497"/>
    </source>
</evidence>
<protein>
    <submittedName>
        <fullName evidence="2">Uncharacterized protein</fullName>
    </submittedName>
</protein>
<proteinExistence type="predicted"/>
<feature type="transmembrane region" description="Helical" evidence="1">
    <location>
        <begin position="76"/>
        <end position="94"/>
    </location>
</feature>
<keyword evidence="1" id="KW-0472">Membrane</keyword>
<dbReference type="RefSeq" id="WP_092597634.1">
    <property type="nucleotide sequence ID" value="NZ_FNJR01000002.1"/>
</dbReference>
<evidence type="ECO:0000313" key="2">
    <source>
        <dbReference type="EMBL" id="SDP14168.1"/>
    </source>
</evidence>
<dbReference type="EMBL" id="FNJR01000002">
    <property type="protein sequence ID" value="SDP14168.1"/>
    <property type="molecule type" value="Genomic_DNA"/>
</dbReference>
<accession>A0A1H0QBV9</accession>
<keyword evidence="1" id="KW-1133">Transmembrane helix</keyword>
<dbReference type="AlphaFoldDB" id="A0A1H0QBV9"/>